<evidence type="ECO:0008006" key="4">
    <source>
        <dbReference type="Google" id="ProtNLM"/>
    </source>
</evidence>
<evidence type="ECO:0000313" key="3">
    <source>
        <dbReference type="Proteomes" id="UP001586593"/>
    </source>
</evidence>
<accession>A0ABR3WYL6</accession>
<comment type="caution">
    <text evidence="2">The sequence shown here is derived from an EMBL/GenBank/DDBJ whole genome shotgun (WGS) entry which is preliminary data.</text>
</comment>
<keyword evidence="1" id="KW-0812">Transmembrane</keyword>
<gene>
    <name evidence="2" type="ORF">VTK73DRAFT_3634</name>
</gene>
<sequence>MTVDPPVGEPVCLCVPKMIPRALYAVAACASVVSSLSEGVLDGDPSPNLLDYASNVATAGGTSSDSLCEATVSDGRLVYPEARIDHQTSGHVDCVSRLQLSGWPSGYRFSVSGVSVSGFLQLDPGSYVEKIEVDFSYTGGVGSPPSFLFAFFFFFFFFIILQG</sequence>
<evidence type="ECO:0000256" key="1">
    <source>
        <dbReference type="SAM" id="Phobius"/>
    </source>
</evidence>
<proteinExistence type="predicted"/>
<dbReference type="EMBL" id="JAZHXJ010000214">
    <property type="protein sequence ID" value="KAL1868542.1"/>
    <property type="molecule type" value="Genomic_DNA"/>
</dbReference>
<feature type="transmembrane region" description="Helical" evidence="1">
    <location>
        <begin position="142"/>
        <end position="161"/>
    </location>
</feature>
<dbReference type="Proteomes" id="UP001586593">
    <property type="component" value="Unassembled WGS sequence"/>
</dbReference>
<evidence type="ECO:0000313" key="2">
    <source>
        <dbReference type="EMBL" id="KAL1868542.1"/>
    </source>
</evidence>
<protein>
    <recommendedName>
        <fullName evidence="4">Secreted protein</fullName>
    </recommendedName>
</protein>
<organism evidence="2 3">
    <name type="scientific">Phialemonium thermophilum</name>
    <dbReference type="NCBI Taxonomy" id="223376"/>
    <lineage>
        <taxon>Eukaryota</taxon>
        <taxon>Fungi</taxon>
        <taxon>Dikarya</taxon>
        <taxon>Ascomycota</taxon>
        <taxon>Pezizomycotina</taxon>
        <taxon>Sordariomycetes</taxon>
        <taxon>Sordariomycetidae</taxon>
        <taxon>Cephalothecales</taxon>
        <taxon>Cephalothecaceae</taxon>
        <taxon>Phialemonium</taxon>
    </lineage>
</organism>
<keyword evidence="1" id="KW-0472">Membrane</keyword>
<keyword evidence="1" id="KW-1133">Transmembrane helix</keyword>
<reference evidence="2 3" key="1">
    <citation type="journal article" date="2024" name="Commun. Biol.">
        <title>Comparative genomic analysis of thermophilic fungi reveals convergent evolutionary adaptations and gene losses.</title>
        <authorList>
            <person name="Steindorff A.S."/>
            <person name="Aguilar-Pontes M.V."/>
            <person name="Robinson A.J."/>
            <person name="Andreopoulos B."/>
            <person name="LaButti K."/>
            <person name="Kuo A."/>
            <person name="Mondo S."/>
            <person name="Riley R."/>
            <person name="Otillar R."/>
            <person name="Haridas S."/>
            <person name="Lipzen A."/>
            <person name="Grimwood J."/>
            <person name="Schmutz J."/>
            <person name="Clum A."/>
            <person name="Reid I.D."/>
            <person name="Moisan M.C."/>
            <person name="Butler G."/>
            <person name="Nguyen T.T.M."/>
            <person name="Dewar K."/>
            <person name="Conant G."/>
            <person name="Drula E."/>
            <person name="Henrissat B."/>
            <person name="Hansel C."/>
            <person name="Singer S."/>
            <person name="Hutchinson M.I."/>
            <person name="de Vries R.P."/>
            <person name="Natvig D.O."/>
            <person name="Powell A.J."/>
            <person name="Tsang A."/>
            <person name="Grigoriev I.V."/>
        </authorList>
    </citation>
    <scope>NUCLEOTIDE SEQUENCE [LARGE SCALE GENOMIC DNA]</scope>
    <source>
        <strain evidence="2 3">ATCC 24622</strain>
    </source>
</reference>
<keyword evidence="3" id="KW-1185">Reference proteome</keyword>
<name>A0ABR3WYL6_9PEZI</name>